<name>A0A6G7KD79_9LACT</name>
<comment type="subunit">
    <text evidence="10">Monomer.</text>
</comment>
<keyword evidence="4 10" id="KW-0808">Transferase</keyword>
<keyword evidence="8 10" id="KW-0460">Magnesium</keyword>
<dbReference type="NCBIfam" id="TIGR00174">
    <property type="entry name" value="miaA"/>
    <property type="match status" value="1"/>
</dbReference>
<evidence type="ECO:0000256" key="12">
    <source>
        <dbReference type="RuleBase" id="RU003784"/>
    </source>
</evidence>
<feature type="binding site" evidence="10">
    <location>
        <begin position="2"/>
        <end position="9"/>
    </location>
    <ligand>
        <name>ATP</name>
        <dbReference type="ChEBI" id="CHEBI:30616"/>
    </ligand>
</feature>
<evidence type="ECO:0000256" key="2">
    <source>
        <dbReference type="ARBA" id="ARBA00003213"/>
    </source>
</evidence>
<evidence type="ECO:0000313" key="14">
    <source>
        <dbReference type="EMBL" id="QII83210.1"/>
    </source>
</evidence>
<dbReference type="Gene3D" id="3.40.50.300">
    <property type="entry name" value="P-loop containing nucleotide triphosphate hydrolases"/>
    <property type="match status" value="1"/>
</dbReference>
<dbReference type="InterPro" id="IPR039657">
    <property type="entry name" value="Dimethylallyltransferase"/>
</dbReference>
<evidence type="ECO:0000313" key="15">
    <source>
        <dbReference type="Proteomes" id="UP000501451"/>
    </source>
</evidence>
<evidence type="ECO:0000256" key="5">
    <source>
        <dbReference type="ARBA" id="ARBA00022694"/>
    </source>
</evidence>
<evidence type="ECO:0000256" key="1">
    <source>
        <dbReference type="ARBA" id="ARBA00001946"/>
    </source>
</evidence>
<dbReference type="PANTHER" id="PTHR11088:SF60">
    <property type="entry name" value="TRNA DIMETHYLALLYLTRANSFERASE"/>
    <property type="match status" value="1"/>
</dbReference>
<evidence type="ECO:0000256" key="6">
    <source>
        <dbReference type="ARBA" id="ARBA00022741"/>
    </source>
</evidence>
<organism evidence="14 15">
    <name type="scientific">Jeotgalibaca arthritidis</name>
    <dbReference type="NCBI Taxonomy" id="1868794"/>
    <lineage>
        <taxon>Bacteria</taxon>
        <taxon>Bacillati</taxon>
        <taxon>Bacillota</taxon>
        <taxon>Bacilli</taxon>
        <taxon>Lactobacillales</taxon>
        <taxon>Carnobacteriaceae</taxon>
        <taxon>Jeotgalibaca</taxon>
    </lineage>
</organism>
<evidence type="ECO:0000256" key="4">
    <source>
        <dbReference type="ARBA" id="ARBA00022679"/>
    </source>
</evidence>
<gene>
    <name evidence="10 14" type="primary">miaA</name>
    <name evidence="14" type="ORF">G7057_11430</name>
</gene>
<evidence type="ECO:0000256" key="11">
    <source>
        <dbReference type="RuleBase" id="RU003783"/>
    </source>
</evidence>
<dbReference type="HAMAP" id="MF_00185">
    <property type="entry name" value="IPP_trans"/>
    <property type="match status" value="1"/>
</dbReference>
<dbReference type="InterPro" id="IPR018022">
    <property type="entry name" value="IPT"/>
</dbReference>
<evidence type="ECO:0000256" key="10">
    <source>
        <dbReference type="HAMAP-Rule" id="MF_00185"/>
    </source>
</evidence>
<dbReference type="PANTHER" id="PTHR11088">
    <property type="entry name" value="TRNA DIMETHYLALLYLTRANSFERASE"/>
    <property type="match status" value="1"/>
</dbReference>
<evidence type="ECO:0000256" key="13">
    <source>
        <dbReference type="RuleBase" id="RU003785"/>
    </source>
</evidence>
<keyword evidence="5 10" id="KW-0819">tRNA processing</keyword>
<dbReference type="EC" id="2.5.1.75" evidence="10"/>
<dbReference type="InterPro" id="IPR027417">
    <property type="entry name" value="P-loop_NTPase"/>
</dbReference>
<dbReference type="Pfam" id="PF01715">
    <property type="entry name" value="IPPT"/>
    <property type="match status" value="1"/>
</dbReference>
<protein>
    <recommendedName>
        <fullName evidence="10">tRNA dimethylallyltransferase</fullName>
        <ecNumber evidence="10">2.5.1.75</ecNumber>
    </recommendedName>
    <alternativeName>
        <fullName evidence="10">Dimethylallyl diphosphate:tRNA dimethylallyltransferase</fullName>
        <shortName evidence="10">DMAPP:tRNA dimethylallyltransferase</shortName>
        <shortName evidence="10">DMATase</shortName>
    </alternativeName>
    <alternativeName>
        <fullName evidence="10">Isopentenyl-diphosphate:tRNA isopentenyltransferase</fullName>
        <shortName evidence="10">IPP transferase</shortName>
        <shortName evidence="10">IPPT</shortName>
        <shortName evidence="10">IPTase</shortName>
    </alternativeName>
</protein>
<dbReference type="AlphaFoldDB" id="A0A6G7KD79"/>
<keyword evidence="15" id="KW-1185">Reference proteome</keyword>
<dbReference type="Gene3D" id="1.10.20.140">
    <property type="match status" value="1"/>
</dbReference>
<dbReference type="SUPFAM" id="SSF52540">
    <property type="entry name" value="P-loop containing nucleoside triphosphate hydrolases"/>
    <property type="match status" value="2"/>
</dbReference>
<comment type="similarity">
    <text evidence="3 10 13">Belongs to the IPP transferase family.</text>
</comment>
<feature type="site" description="Interaction with substrate tRNA" evidence="10">
    <location>
        <position position="93"/>
    </location>
</feature>
<evidence type="ECO:0000256" key="7">
    <source>
        <dbReference type="ARBA" id="ARBA00022840"/>
    </source>
</evidence>
<feature type="site" description="Interaction with substrate tRNA" evidence="10">
    <location>
        <position position="116"/>
    </location>
</feature>
<dbReference type="EMBL" id="CP049740">
    <property type="protein sequence ID" value="QII83210.1"/>
    <property type="molecule type" value="Genomic_DNA"/>
</dbReference>
<evidence type="ECO:0000256" key="9">
    <source>
        <dbReference type="ARBA" id="ARBA00049563"/>
    </source>
</evidence>
<comment type="catalytic activity">
    <reaction evidence="9 10 11">
        <text>adenosine(37) in tRNA + dimethylallyl diphosphate = N(6)-dimethylallyladenosine(37) in tRNA + diphosphate</text>
        <dbReference type="Rhea" id="RHEA:26482"/>
        <dbReference type="Rhea" id="RHEA-COMP:10162"/>
        <dbReference type="Rhea" id="RHEA-COMP:10375"/>
        <dbReference type="ChEBI" id="CHEBI:33019"/>
        <dbReference type="ChEBI" id="CHEBI:57623"/>
        <dbReference type="ChEBI" id="CHEBI:74411"/>
        <dbReference type="ChEBI" id="CHEBI:74415"/>
        <dbReference type="EC" id="2.5.1.75"/>
    </reaction>
</comment>
<dbReference type="GO" id="GO:0006400">
    <property type="term" value="P:tRNA modification"/>
    <property type="evidence" value="ECO:0007669"/>
    <property type="project" value="TreeGrafter"/>
</dbReference>
<feature type="binding site" evidence="10">
    <location>
        <begin position="4"/>
        <end position="9"/>
    </location>
    <ligand>
        <name>substrate</name>
    </ligand>
</feature>
<comment type="function">
    <text evidence="2 10 12">Catalyzes the transfer of a dimethylallyl group onto the adenine at position 37 in tRNAs that read codons beginning with uridine, leading to the formation of N6-(dimethylallyl)adenosine (i(6)A).</text>
</comment>
<dbReference type="Proteomes" id="UP000501451">
    <property type="component" value="Chromosome"/>
</dbReference>
<keyword evidence="7 10" id="KW-0067">ATP-binding</keyword>
<evidence type="ECO:0000256" key="8">
    <source>
        <dbReference type="ARBA" id="ARBA00022842"/>
    </source>
</evidence>
<comment type="caution">
    <text evidence="10">Lacks conserved residue(s) required for the propagation of feature annotation.</text>
</comment>
<dbReference type="KEGG" id="jar:G7057_11430"/>
<dbReference type="GO" id="GO:0005524">
    <property type="term" value="F:ATP binding"/>
    <property type="evidence" value="ECO:0007669"/>
    <property type="project" value="UniProtKB-UniRule"/>
</dbReference>
<dbReference type="GO" id="GO:0052381">
    <property type="term" value="F:tRNA dimethylallyltransferase activity"/>
    <property type="evidence" value="ECO:0007669"/>
    <property type="project" value="UniProtKB-UniRule"/>
</dbReference>
<keyword evidence="6 10" id="KW-0547">Nucleotide-binding</keyword>
<reference evidence="14 15" key="1">
    <citation type="journal article" date="2017" name="Int. J. Syst. Evol. Microbiol.">
        <title>Jeotgalibaca porci sp. nov. and Jeotgalibaca arthritidis sp. nov., isolated from pigs, and emended description of the genus Jeotgalibaca.</title>
        <authorList>
            <person name="Zamora L."/>
            <person name="Perez-Sancho M."/>
            <person name="Dominguez L."/>
            <person name="Fernandez-Garayzabal J.F."/>
            <person name="Vela A.I."/>
        </authorList>
    </citation>
    <scope>NUCLEOTIDE SEQUENCE [LARGE SCALE GENOMIC DNA]</scope>
    <source>
        <strain evidence="14 15">CECT 9157</strain>
    </source>
</reference>
<comment type="cofactor">
    <cofactor evidence="1 10">
        <name>Mg(2+)</name>
        <dbReference type="ChEBI" id="CHEBI:18420"/>
    </cofactor>
</comment>
<sequence>MGPTAVGKTALGVQLAKQYNGEVINGDSLQVYRTLDIGTAKVTEEEMDGVVHHLIDIVDPAAPYTASDFKEAAEAAIEAIHQKGKLPIIVGGSGLYIQGLLSDLTFGNAGDDLLYRAHLEEELAETSAESMWNKLLAIDPKAAQAIHPNNSRRVIRALEAIHVSGQLFSDQELEVNDRYDSLLIALNCDRGLLYERINGRVDSMLEKGLLEEARFLYDLAERENNQAHKGIGYKEWFPYFDGQISFDDAKEAVKQNSRRYAKRQLTWFRNRMANVHWFDVFDQNYQLDVNQVVTHFIERGD</sequence>
<evidence type="ECO:0000256" key="3">
    <source>
        <dbReference type="ARBA" id="ARBA00005842"/>
    </source>
</evidence>
<feature type="region of interest" description="Interaction with substrate tRNA" evidence="10">
    <location>
        <begin position="27"/>
        <end position="30"/>
    </location>
</feature>
<accession>A0A6G7KD79</accession>
<proteinExistence type="inferred from homology"/>